<evidence type="ECO:0000313" key="2">
    <source>
        <dbReference type="EMBL" id="TGK08729.1"/>
    </source>
</evidence>
<dbReference type="Proteomes" id="UP000298458">
    <property type="component" value="Unassembled WGS sequence"/>
</dbReference>
<keyword evidence="1" id="KW-0732">Signal</keyword>
<keyword evidence="3" id="KW-1185">Reference proteome</keyword>
<accession>A0A4V3JD65</accession>
<feature type="signal peptide" evidence="1">
    <location>
        <begin position="1"/>
        <end position="21"/>
    </location>
</feature>
<comment type="caution">
    <text evidence="2">The sequence shown here is derived from an EMBL/GenBank/DDBJ whole genome shotgun (WGS) entry which is preliminary data.</text>
</comment>
<dbReference type="AlphaFoldDB" id="A0A4V3JD65"/>
<dbReference type="OrthoDB" id="330526at2"/>
<protein>
    <recommendedName>
        <fullName evidence="4">Lipoprotein</fullName>
    </recommendedName>
</protein>
<feature type="chain" id="PRO_5020653598" description="Lipoprotein" evidence="1">
    <location>
        <begin position="22"/>
        <end position="139"/>
    </location>
</feature>
<evidence type="ECO:0000256" key="1">
    <source>
        <dbReference type="SAM" id="SignalP"/>
    </source>
</evidence>
<proteinExistence type="predicted"/>
<name>A0A4V3JD65_9LEPT</name>
<reference evidence="2" key="1">
    <citation type="journal article" date="2019" name="PLoS Negl. Trop. Dis.">
        <title>Revisiting the worldwide diversity of Leptospira species in the environment.</title>
        <authorList>
            <person name="Vincent A.T."/>
            <person name="Schiettekatte O."/>
            <person name="Bourhy P."/>
            <person name="Veyrier F.J."/>
            <person name="Picardeau M."/>
        </authorList>
    </citation>
    <scope>NUCLEOTIDE SEQUENCE [LARGE SCALE GENOMIC DNA]</scope>
    <source>
        <strain evidence="2">SSW15</strain>
    </source>
</reference>
<organism evidence="2 3">
    <name type="scientific">Leptospira fletcheri</name>
    <dbReference type="NCBI Taxonomy" id="2484981"/>
    <lineage>
        <taxon>Bacteria</taxon>
        <taxon>Pseudomonadati</taxon>
        <taxon>Spirochaetota</taxon>
        <taxon>Spirochaetia</taxon>
        <taxon>Leptospirales</taxon>
        <taxon>Leptospiraceae</taxon>
        <taxon>Leptospira</taxon>
    </lineage>
</organism>
<evidence type="ECO:0008006" key="4">
    <source>
        <dbReference type="Google" id="ProtNLM"/>
    </source>
</evidence>
<gene>
    <name evidence="2" type="ORF">EHO60_14195</name>
</gene>
<dbReference type="EMBL" id="RQET01000010">
    <property type="protein sequence ID" value="TGK08729.1"/>
    <property type="molecule type" value="Genomic_DNA"/>
</dbReference>
<evidence type="ECO:0000313" key="3">
    <source>
        <dbReference type="Proteomes" id="UP000298458"/>
    </source>
</evidence>
<sequence length="139" mass="15135">MHSSKKVAGILLLGFALQVSCASLASLFGICPIDSSQKRFQTVAQSEAGVPLCHTDRSSQKEPSESESGDCCQKDFTASSEDSVFRVSLDKLKMEIISLPFSLPVQAKLENPSFHSIAANQSGSFSKIRIYNFLQVFLI</sequence>